<reference evidence="2 3" key="1">
    <citation type="submission" date="2015-11" db="EMBL/GenBank/DDBJ databases">
        <title>Whole-Genome Sequence of Candidatus Oderbacter manganicum from the National Park Lower Oder Valley, Germany.</title>
        <authorList>
            <person name="Braun B."/>
            <person name="Liere K."/>
            <person name="Szewzyk U."/>
        </authorList>
    </citation>
    <scope>NUCLEOTIDE SEQUENCE [LARGE SCALE GENOMIC DNA]</scope>
    <source>
        <strain evidence="2 3">OTSz_A_272</strain>
    </source>
</reference>
<evidence type="ECO:0000313" key="3">
    <source>
        <dbReference type="Proteomes" id="UP000092498"/>
    </source>
</evidence>
<sequence>MGAVTPGGEPVGAPRNLAFTFPPVGGIMLKRSAMFGALTALSAVNGYAAAASVEEERGFPLTIVFALIAVFCSLGVVLLAAAKKKRISG</sequence>
<dbReference type="InParanoid" id="A0A1B1AL91"/>
<evidence type="ECO:0000313" key="2">
    <source>
        <dbReference type="EMBL" id="ANP47327.1"/>
    </source>
</evidence>
<accession>A0A1B1AL91</accession>
<feature type="transmembrane region" description="Helical" evidence="1">
    <location>
        <begin position="59"/>
        <end position="82"/>
    </location>
</feature>
<organism evidence="2 3">
    <name type="scientific">Candidatus Viadribacter manganicus</name>
    <dbReference type="NCBI Taxonomy" id="1759059"/>
    <lineage>
        <taxon>Bacteria</taxon>
        <taxon>Pseudomonadati</taxon>
        <taxon>Pseudomonadota</taxon>
        <taxon>Alphaproteobacteria</taxon>
        <taxon>Hyphomonadales</taxon>
        <taxon>Hyphomonadaceae</taxon>
        <taxon>Candidatus Viadribacter</taxon>
    </lineage>
</organism>
<keyword evidence="3" id="KW-1185">Reference proteome</keyword>
<keyword evidence="1" id="KW-1133">Transmembrane helix</keyword>
<protein>
    <submittedName>
        <fullName evidence="2">Uncharacterized protein</fullName>
    </submittedName>
</protein>
<dbReference type="KEGG" id="cbot:ATE48_16090"/>
<keyword evidence="1" id="KW-0472">Membrane</keyword>
<dbReference type="EMBL" id="CP013244">
    <property type="protein sequence ID" value="ANP47327.1"/>
    <property type="molecule type" value="Genomic_DNA"/>
</dbReference>
<keyword evidence="1" id="KW-0812">Transmembrane</keyword>
<dbReference type="STRING" id="1759059.ATE48_16090"/>
<name>A0A1B1AL91_9PROT</name>
<evidence type="ECO:0000256" key="1">
    <source>
        <dbReference type="SAM" id="Phobius"/>
    </source>
</evidence>
<dbReference type="Proteomes" id="UP000092498">
    <property type="component" value="Chromosome"/>
</dbReference>
<gene>
    <name evidence="2" type="ORF">ATE48_16090</name>
</gene>
<dbReference type="AlphaFoldDB" id="A0A1B1AL91"/>
<proteinExistence type="predicted"/>